<keyword evidence="3 6" id="KW-0812">Transmembrane</keyword>
<reference evidence="10 11" key="1">
    <citation type="submission" date="2023-07" db="EMBL/GenBank/DDBJ databases">
        <title>Sequencing the genomes of 1000 actinobacteria strains.</title>
        <authorList>
            <person name="Klenk H.-P."/>
        </authorList>
    </citation>
    <scope>NUCLEOTIDE SEQUENCE [LARGE SCALE GENOMIC DNA]</scope>
    <source>
        <strain evidence="10 11">DSM 44388</strain>
    </source>
</reference>
<feature type="domain" description="PAC" evidence="8">
    <location>
        <begin position="653"/>
        <end position="705"/>
    </location>
</feature>
<dbReference type="InterPro" id="IPR035965">
    <property type="entry name" value="PAS-like_dom_sf"/>
</dbReference>
<gene>
    <name evidence="10" type="ORF">J2S57_006074</name>
</gene>
<protein>
    <submittedName>
        <fullName evidence="10">Diguanylate cyclase (GGDEF)-like protein/PAS domain S-box-containing protein</fullName>
    </submittedName>
</protein>
<dbReference type="InterPro" id="IPR000014">
    <property type="entry name" value="PAS"/>
</dbReference>
<dbReference type="InterPro" id="IPR029787">
    <property type="entry name" value="Nucleotide_cyclase"/>
</dbReference>
<dbReference type="InterPro" id="IPR013656">
    <property type="entry name" value="PAS_4"/>
</dbReference>
<dbReference type="SMART" id="SM00267">
    <property type="entry name" value="GGDEF"/>
    <property type="match status" value="1"/>
</dbReference>
<feature type="domain" description="PAC" evidence="8">
    <location>
        <begin position="519"/>
        <end position="572"/>
    </location>
</feature>
<dbReference type="PROSITE" id="PS50112">
    <property type="entry name" value="PAS"/>
    <property type="match status" value="2"/>
</dbReference>
<evidence type="ECO:0000256" key="3">
    <source>
        <dbReference type="ARBA" id="ARBA00022692"/>
    </source>
</evidence>
<accession>A0ABT9PDT5</accession>
<dbReference type="InterPro" id="IPR043128">
    <property type="entry name" value="Rev_trsase/Diguanyl_cyclase"/>
</dbReference>
<evidence type="ECO:0000313" key="10">
    <source>
        <dbReference type="EMBL" id="MDP9830325.1"/>
    </source>
</evidence>
<dbReference type="InterPro" id="IPR001610">
    <property type="entry name" value="PAC"/>
</dbReference>
<feature type="transmembrane region" description="Helical" evidence="6">
    <location>
        <begin position="172"/>
        <end position="192"/>
    </location>
</feature>
<evidence type="ECO:0000256" key="6">
    <source>
        <dbReference type="SAM" id="Phobius"/>
    </source>
</evidence>
<dbReference type="Pfam" id="PF13426">
    <property type="entry name" value="PAS_9"/>
    <property type="match status" value="1"/>
</dbReference>
<dbReference type="Pfam" id="PF08447">
    <property type="entry name" value="PAS_3"/>
    <property type="match status" value="1"/>
</dbReference>
<feature type="transmembrane region" description="Helical" evidence="6">
    <location>
        <begin position="20"/>
        <end position="39"/>
    </location>
</feature>
<evidence type="ECO:0000256" key="2">
    <source>
        <dbReference type="ARBA" id="ARBA00022475"/>
    </source>
</evidence>
<keyword evidence="5 6" id="KW-0472">Membrane</keyword>
<evidence type="ECO:0000313" key="11">
    <source>
        <dbReference type="Proteomes" id="UP001235712"/>
    </source>
</evidence>
<evidence type="ECO:0000259" key="9">
    <source>
        <dbReference type="PROSITE" id="PS50887"/>
    </source>
</evidence>
<feature type="domain" description="PAS" evidence="7">
    <location>
        <begin position="573"/>
        <end position="649"/>
    </location>
</feature>
<evidence type="ECO:0000259" key="7">
    <source>
        <dbReference type="PROSITE" id="PS50112"/>
    </source>
</evidence>
<dbReference type="InterPro" id="IPR052155">
    <property type="entry name" value="Biofilm_reg_signaling"/>
</dbReference>
<feature type="transmembrane region" description="Helical" evidence="6">
    <location>
        <begin position="276"/>
        <end position="297"/>
    </location>
</feature>
<dbReference type="Gene3D" id="3.30.450.20">
    <property type="entry name" value="PAS domain"/>
    <property type="match status" value="3"/>
</dbReference>
<dbReference type="InterPro" id="IPR000160">
    <property type="entry name" value="GGDEF_dom"/>
</dbReference>
<proteinExistence type="predicted"/>
<feature type="transmembrane region" description="Helical" evidence="6">
    <location>
        <begin position="51"/>
        <end position="70"/>
    </location>
</feature>
<dbReference type="SMART" id="SM00086">
    <property type="entry name" value="PAC"/>
    <property type="match status" value="3"/>
</dbReference>
<dbReference type="PANTHER" id="PTHR44757">
    <property type="entry name" value="DIGUANYLATE CYCLASE DGCP"/>
    <property type="match status" value="1"/>
</dbReference>
<organism evidence="10 11">
    <name type="scientific">Kineosporia succinea</name>
    <dbReference type="NCBI Taxonomy" id="84632"/>
    <lineage>
        <taxon>Bacteria</taxon>
        <taxon>Bacillati</taxon>
        <taxon>Actinomycetota</taxon>
        <taxon>Actinomycetes</taxon>
        <taxon>Kineosporiales</taxon>
        <taxon>Kineosporiaceae</taxon>
        <taxon>Kineosporia</taxon>
    </lineage>
</organism>
<feature type="domain" description="GGDEF" evidence="9">
    <location>
        <begin position="737"/>
        <end position="876"/>
    </location>
</feature>
<feature type="domain" description="PAS" evidence="7">
    <location>
        <begin position="440"/>
        <end position="487"/>
    </location>
</feature>
<evidence type="ECO:0000256" key="4">
    <source>
        <dbReference type="ARBA" id="ARBA00022989"/>
    </source>
</evidence>
<comment type="subcellular location">
    <subcellularLocation>
        <location evidence="1">Cell membrane</location>
        <topology evidence="1">Multi-pass membrane protein</topology>
    </subcellularLocation>
</comment>
<dbReference type="RefSeq" id="WP_307249365.1">
    <property type="nucleotide sequence ID" value="NZ_JAUSQZ010000001.1"/>
</dbReference>
<feature type="transmembrane region" description="Helical" evidence="6">
    <location>
        <begin position="90"/>
        <end position="111"/>
    </location>
</feature>
<feature type="transmembrane region" description="Helical" evidence="6">
    <location>
        <begin position="204"/>
        <end position="220"/>
    </location>
</feature>
<feature type="domain" description="PAC" evidence="8">
    <location>
        <begin position="387"/>
        <end position="439"/>
    </location>
</feature>
<dbReference type="Proteomes" id="UP001235712">
    <property type="component" value="Unassembled WGS sequence"/>
</dbReference>
<comment type="caution">
    <text evidence="10">The sequence shown here is derived from an EMBL/GenBank/DDBJ whole genome shotgun (WGS) entry which is preliminary data.</text>
</comment>
<dbReference type="Gene3D" id="3.30.70.270">
    <property type="match status" value="1"/>
</dbReference>
<dbReference type="InterPro" id="IPR013655">
    <property type="entry name" value="PAS_fold_3"/>
</dbReference>
<keyword evidence="4 6" id="KW-1133">Transmembrane helix</keyword>
<dbReference type="EMBL" id="JAUSQZ010000001">
    <property type="protein sequence ID" value="MDP9830325.1"/>
    <property type="molecule type" value="Genomic_DNA"/>
</dbReference>
<dbReference type="SMART" id="SM00091">
    <property type="entry name" value="PAS"/>
    <property type="match status" value="3"/>
</dbReference>
<dbReference type="Pfam" id="PF00990">
    <property type="entry name" value="GGDEF"/>
    <property type="match status" value="1"/>
</dbReference>
<feature type="transmembrane region" description="Helical" evidence="6">
    <location>
        <begin position="132"/>
        <end position="152"/>
    </location>
</feature>
<dbReference type="InterPro" id="IPR007895">
    <property type="entry name" value="MASE1"/>
</dbReference>
<keyword evidence="11" id="KW-1185">Reference proteome</keyword>
<dbReference type="SUPFAM" id="SSF55785">
    <property type="entry name" value="PYP-like sensor domain (PAS domain)"/>
    <property type="match status" value="3"/>
</dbReference>
<evidence type="ECO:0000256" key="5">
    <source>
        <dbReference type="ARBA" id="ARBA00023136"/>
    </source>
</evidence>
<evidence type="ECO:0000259" key="8">
    <source>
        <dbReference type="PROSITE" id="PS50113"/>
    </source>
</evidence>
<dbReference type="PROSITE" id="PS50113">
    <property type="entry name" value="PAC"/>
    <property type="match status" value="3"/>
</dbReference>
<dbReference type="PANTHER" id="PTHR44757:SF2">
    <property type="entry name" value="BIOFILM ARCHITECTURE MAINTENANCE PROTEIN MBAA"/>
    <property type="match status" value="1"/>
</dbReference>
<dbReference type="CDD" id="cd01949">
    <property type="entry name" value="GGDEF"/>
    <property type="match status" value="1"/>
</dbReference>
<dbReference type="Pfam" id="PF05231">
    <property type="entry name" value="MASE1"/>
    <property type="match status" value="1"/>
</dbReference>
<name>A0ABT9PDT5_9ACTN</name>
<sequence>MTGELRARGLAGAPAALLRAAALAVGCVAASFGLAQIALRLLRDPALHTSVWWPLAGVGVAVLARIRPGAWPLALAALAAGQIPTYLTTYYPFPSALGGTLANCVEALVVVTLARREPGGIVLDSPGKAARFAACAAAGVALGASVFTAGHLPDLTGAQAWVLWNGYVRTHALGLLLVSPLFLVSAGRLSLLTDLRRRATNLEWLAQFTVTGLVTAGVFMSDQTLVPGFVCALPLVWGGLRLGPLRAMGSLLLMALLTTVGTLDGTGPVVQTPPAAQTLAVQILLAVATLCTLFIVLSAQQKEALLDLASNREADLAEAERIGGVGSVVWDLRTGGMRWSEGVYQQLGRDRADQPPDMDAFIAAVHPDDQAGVVASASDVLTTGQAPGIEFRLLRPDGVTRSIVTRNKTEYGPDGSAAYLRAMLLDVTAMREAEVARQRAHDKLTGVLEAVEDVAIIGSDPPANLISFFSRGAERMLGWRAQDVVGRESPLIYHSRADIERAGHDALRVLGDELLAVGRSKRRSVCRRRDGSEFVAQLSLTVIPDPAGQPATFVAVVVDLTEVLRAEAELQESEDRFRLAFEGAPLSMAIVAMDEDLDALGRIVRANPALCRFVGMEHDDLVGRRLADLMTPVHAGIATDDLRQLLSSGGDTTSNEHAFHRAGGGESWGLLSTSVVRPADGRAPYLITMIEDVTAQMQLTERLRHEAQHDPLTGLPNRQMLHGCLAEALADEDVSRGPVAVLYVDLDGFKGVNDGMGHSAGDELLVQVARRISACVRVSDVVARLGGDEFAVLLPRLGDLPAARGIAERIVQSLAEPFTLEGATCRIGASVGIALSGPPGSPGAAQDAAPDLLDAADEAMYDAKREGKGQVRVSGR</sequence>
<evidence type="ECO:0000256" key="1">
    <source>
        <dbReference type="ARBA" id="ARBA00004651"/>
    </source>
</evidence>
<dbReference type="SUPFAM" id="SSF55073">
    <property type="entry name" value="Nucleotide cyclase"/>
    <property type="match status" value="1"/>
</dbReference>
<dbReference type="PROSITE" id="PS50887">
    <property type="entry name" value="GGDEF"/>
    <property type="match status" value="1"/>
</dbReference>
<dbReference type="Pfam" id="PF08448">
    <property type="entry name" value="PAS_4"/>
    <property type="match status" value="1"/>
</dbReference>
<feature type="transmembrane region" description="Helical" evidence="6">
    <location>
        <begin position="251"/>
        <end position="270"/>
    </location>
</feature>
<dbReference type="CDD" id="cd00130">
    <property type="entry name" value="PAS"/>
    <property type="match status" value="2"/>
</dbReference>
<dbReference type="NCBIfam" id="TIGR00254">
    <property type="entry name" value="GGDEF"/>
    <property type="match status" value="1"/>
</dbReference>
<dbReference type="NCBIfam" id="TIGR00229">
    <property type="entry name" value="sensory_box"/>
    <property type="match status" value="2"/>
</dbReference>
<dbReference type="InterPro" id="IPR000700">
    <property type="entry name" value="PAS-assoc_C"/>
</dbReference>
<keyword evidence="2" id="KW-1003">Cell membrane</keyword>